<dbReference type="InterPro" id="IPR026002">
    <property type="entry name" value="ATC_hydrolase-like"/>
</dbReference>
<dbReference type="EMBL" id="UINC01172049">
    <property type="protein sequence ID" value="SVD76922.1"/>
    <property type="molecule type" value="Genomic_DNA"/>
</dbReference>
<reference evidence="1" key="1">
    <citation type="submission" date="2018-05" db="EMBL/GenBank/DDBJ databases">
        <authorList>
            <person name="Lanie J.A."/>
            <person name="Ng W.-L."/>
            <person name="Kazmierczak K.M."/>
            <person name="Andrzejewski T.M."/>
            <person name="Davidsen T.M."/>
            <person name="Wayne K.J."/>
            <person name="Tettelin H."/>
            <person name="Glass J.I."/>
            <person name="Rusch D."/>
            <person name="Podicherti R."/>
            <person name="Tsui H.-C.T."/>
            <person name="Winkler M.E."/>
        </authorList>
    </citation>
    <scope>NUCLEOTIDE SEQUENCE</scope>
</reference>
<gene>
    <name evidence="1" type="ORF">METZ01_LOCUS429776</name>
</gene>
<name>A0A382Y0L3_9ZZZZ</name>
<organism evidence="1">
    <name type="scientific">marine metagenome</name>
    <dbReference type="NCBI Taxonomy" id="408172"/>
    <lineage>
        <taxon>unclassified sequences</taxon>
        <taxon>metagenomes</taxon>
        <taxon>ecological metagenomes</taxon>
    </lineage>
</organism>
<proteinExistence type="predicted"/>
<sequence length="144" mass="16621">VTNEYIVIEWKFFYPFWSKTMSEKEMHEDLRNANANRAVLYYLIYDEMRKVTGQEEAIKVMKKAIYRRGVEMSEAIKQYAPSDLQALGQFHLTHSAGGGALFNPEIQRHDTDAFEVLNTTCPLKQAWIDYGLSDEDVALMCDIG</sequence>
<accession>A0A382Y0L3</accession>
<evidence type="ECO:0000313" key="1">
    <source>
        <dbReference type="EMBL" id="SVD76922.1"/>
    </source>
</evidence>
<feature type="non-terminal residue" evidence="1">
    <location>
        <position position="144"/>
    </location>
</feature>
<feature type="non-terminal residue" evidence="1">
    <location>
        <position position="1"/>
    </location>
</feature>
<dbReference type="Pfam" id="PF14196">
    <property type="entry name" value="ATC_hydrolase"/>
    <property type="match status" value="1"/>
</dbReference>
<protein>
    <submittedName>
        <fullName evidence="1">Uncharacterized protein</fullName>
    </submittedName>
</protein>
<dbReference type="AlphaFoldDB" id="A0A382Y0L3"/>